<protein>
    <submittedName>
        <fullName evidence="1">Uncharacterized protein</fullName>
    </submittedName>
</protein>
<organism evidence="1 2">
    <name type="scientific">Brachionus calyciflorus</name>
    <dbReference type="NCBI Taxonomy" id="104777"/>
    <lineage>
        <taxon>Eukaryota</taxon>
        <taxon>Metazoa</taxon>
        <taxon>Spiralia</taxon>
        <taxon>Gnathifera</taxon>
        <taxon>Rotifera</taxon>
        <taxon>Eurotatoria</taxon>
        <taxon>Monogononta</taxon>
        <taxon>Pseudotrocha</taxon>
        <taxon>Ploima</taxon>
        <taxon>Brachionidae</taxon>
        <taxon>Brachionus</taxon>
    </lineage>
</organism>
<evidence type="ECO:0000313" key="2">
    <source>
        <dbReference type="Proteomes" id="UP000663879"/>
    </source>
</evidence>
<dbReference type="AlphaFoldDB" id="A0A814HRD4"/>
<dbReference type="Proteomes" id="UP000663879">
    <property type="component" value="Unassembled WGS sequence"/>
</dbReference>
<name>A0A814HRD4_9BILA</name>
<proteinExistence type="predicted"/>
<reference evidence="1" key="1">
    <citation type="submission" date="2021-02" db="EMBL/GenBank/DDBJ databases">
        <authorList>
            <person name="Nowell W R."/>
        </authorList>
    </citation>
    <scope>NUCLEOTIDE SEQUENCE</scope>
    <source>
        <strain evidence="1">Ploen Becks lab</strain>
    </source>
</reference>
<comment type="caution">
    <text evidence="1">The sequence shown here is derived from an EMBL/GenBank/DDBJ whole genome shotgun (WGS) entry which is preliminary data.</text>
</comment>
<keyword evidence="2" id="KW-1185">Reference proteome</keyword>
<sequence>MIICSEEIKTEDWVEYLNKLKKSGDIDFNYNRNYSSNFFEYSEKLLNLKTKNPTPELAKKFEEFHANAPRQQGCSALDQIYVTKKKFSKPIPIEEEPCSLN</sequence>
<accession>A0A814HRD4</accession>
<evidence type="ECO:0000313" key="1">
    <source>
        <dbReference type="EMBL" id="CAF1012259.1"/>
    </source>
</evidence>
<gene>
    <name evidence="1" type="ORF">OXX778_LOCUS16951</name>
</gene>
<dbReference type="EMBL" id="CAJNOC010004176">
    <property type="protein sequence ID" value="CAF1012259.1"/>
    <property type="molecule type" value="Genomic_DNA"/>
</dbReference>